<dbReference type="EMBL" id="HBGW01030526">
    <property type="protein sequence ID" value="CAD9550850.1"/>
    <property type="molecule type" value="Transcribed_RNA"/>
</dbReference>
<gene>
    <name evidence="1" type="ORF">BRAN1462_LOCUS19354</name>
</gene>
<evidence type="ECO:0000313" key="1">
    <source>
        <dbReference type="EMBL" id="CAD9550850.1"/>
    </source>
</evidence>
<name>A0A7S2NPA3_9DINO</name>
<proteinExistence type="predicted"/>
<sequence length="293" mass="32535">MQLGAEDLSRADCTCRLTRDLNRSDGGPWWALGRSVFYGLELDGDALFDPARDREGRRQPGEGKRPRADWKNRYVQFAAQVKVFRSPFDGPEITAVHQADEIAYSCCKLRTDLLEACRTAGVYMEVEVLANPDNVSLAVVDFEAGGCSSVTFSPDTGAVIRERKIREAPRKVEGTYIQPLSTITTGGQGFEGSMGLYLQGGRLAFFRKRQAEAEPPAASNGWECTGFVTDLSWAEGRRLTPCLAFRDVGEYHLRAVRVGAHPPVALTQTKLAYEDNMWKSLDWDAGEQEVLQM</sequence>
<dbReference type="AlphaFoldDB" id="A0A7S2NPA3"/>
<reference evidence="1" key="1">
    <citation type="submission" date="2021-01" db="EMBL/GenBank/DDBJ databases">
        <authorList>
            <person name="Corre E."/>
            <person name="Pelletier E."/>
            <person name="Niang G."/>
            <person name="Scheremetjew M."/>
            <person name="Finn R."/>
            <person name="Kale V."/>
            <person name="Holt S."/>
            <person name="Cochrane G."/>
            <person name="Meng A."/>
            <person name="Brown T."/>
            <person name="Cohen L."/>
        </authorList>
    </citation>
    <scope>NUCLEOTIDE SEQUENCE</scope>
    <source>
        <strain evidence="1">RCC3387</strain>
    </source>
</reference>
<protein>
    <submittedName>
        <fullName evidence="1">Uncharacterized protein</fullName>
    </submittedName>
</protein>
<accession>A0A7S2NPA3</accession>
<organism evidence="1">
    <name type="scientific">Zooxanthella nutricula</name>
    <dbReference type="NCBI Taxonomy" id="1333877"/>
    <lineage>
        <taxon>Eukaryota</taxon>
        <taxon>Sar</taxon>
        <taxon>Alveolata</taxon>
        <taxon>Dinophyceae</taxon>
        <taxon>Peridiniales</taxon>
        <taxon>Peridiniales incertae sedis</taxon>
        <taxon>Zooxanthella</taxon>
    </lineage>
</organism>